<proteinExistence type="predicted"/>
<dbReference type="AlphaFoldDB" id="A0A1I5P053"/>
<gene>
    <name evidence="1" type="ORF">SAMN03084138_01770</name>
</gene>
<protein>
    <submittedName>
        <fullName evidence="1">Uncharacterized protein</fullName>
    </submittedName>
</protein>
<reference evidence="1 2" key="1">
    <citation type="submission" date="2016-10" db="EMBL/GenBank/DDBJ databases">
        <authorList>
            <person name="de Groot N.N."/>
        </authorList>
    </citation>
    <scope>NUCLEOTIDE SEQUENCE [LARGE SCALE GENOMIC DNA]</scope>
    <source>
        <strain evidence="1 2">DSM 15893</strain>
    </source>
</reference>
<accession>A0A1I5P053</accession>
<organism evidence="1 2">
    <name type="scientific">Enterovibrio norvegicus DSM 15893</name>
    <dbReference type="NCBI Taxonomy" id="1121869"/>
    <lineage>
        <taxon>Bacteria</taxon>
        <taxon>Pseudomonadati</taxon>
        <taxon>Pseudomonadota</taxon>
        <taxon>Gammaproteobacteria</taxon>
        <taxon>Vibrionales</taxon>
        <taxon>Vibrionaceae</taxon>
        <taxon>Enterovibrio</taxon>
    </lineage>
</organism>
<dbReference type="STRING" id="1121869.SAMN03084138_01770"/>
<sequence length="107" mass="12209">MCIGLTGFPSQTYWLALSHSRTLALSHSRTLALSHSRTFALFPPFLSFSPKISCLIPITLCLFCPQFDRIRRLKLILNLEVTMFEINPIKNRLADIAERANVLRGYL</sequence>
<name>A0A1I5P053_9GAMM</name>
<evidence type="ECO:0000313" key="2">
    <source>
        <dbReference type="Proteomes" id="UP000182692"/>
    </source>
</evidence>
<dbReference type="Proteomes" id="UP000182692">
    <property type="component" value="Unassembled WGS sequence"/>
</dbReference>
<dbReference type="EMBL" id="FOWR01000011">
    <property type="protein sequence ID" value="SFP27434.1"/>
    <property type="molecule type" value="Genomic_DNA"/>
</dbReference>
<evidence type="ECO:0000313" key="1">
    <source>
        <dbReference type="EMBL" id="SFP27434.1"/>
    </source>
</evidence>